<feature type="transmembrane region" description="Helical" evidence="5">
    <location>
        <begin position="613"/>
        <end position="634"/>
    </location>
</feature>
<feature type="transmembrane region" description="Helical" evidence="5">
    <location>
        <begin position="387"/>
        <end position="406"/>
    </location>
</feature>
<dbReference type="NCBIfam" id="TIGR01974">
    <property type="entry name" value="NDH_I_L"/>
    <property type="match status" value="1"/>
</dbReference>
<dbReference type="PRINTS" id="PR01434">
    <property type="entry name" value="NADHDHGNASE5"/>
</dbReference>
<dbReference type="PANTHER" id="PTHR42829">
    <property type="entry name" value="NADH-UBIQUINONE OXIDOREDUCTASE CHAIN 5"/>
    <property type="match status" value="1"/>
</dbReference>
<feature type="transmembrane region" description="Helical" evidence="5">
    <location>
        <begin position="84"/>
        <end position="104"/>
    </location>
</feature>
<dbReference type="GO" id="GO:0042773">
    <property type="term" value="P:ATP synthesis coupled electron transport"/>
    <property type="evidence" value="ECO:0007669"/>
    <property type="project" value="InterPro"/>
</dbReference>
<dbReference type="PANTHER" id="PTHR42829:SF2">
    <property type="entry name" value="NADH-UBIQUINONE OXIDOREDUCTASE CHAIN 5"/>
    <property type="match status" value="1"/>
</dbReference>
<evidence type="ECO:0000256" key="2">
    <source>
        <dbReference type="ARBA" id="ARBA00022692"/>
    </source>
</evidence>
<comment type="subcellular location">
    <subcellularLocation>
        <location evidence="1">Membrane</location>
        <topology evidence="1">Multi-pass membrane protein</topology>
    </subcellularLocation>
</comment>
<evidence type="ECO:0000256" key="1">
    <source>
        <dbReference type="ARBA" id="ARBA00004141"/>
    </source>
</evidence>
<name>A0A7C4DZN1_CALS0</name>
<organism evidence="9">
    <name type="scientific">Caldiarchaeum subterraneum</name>
    <dbReference type="NCBI Taxonomy" id="311458"/>
    <lineage>
        <taxon>Archaea</taxon>
        <taxon>Nitrososphaerota</taxon>
        <taxon>Candidatus Caldarchaeales</taxon>
        <taxon>Candidatus Caldarchaeaceae</taxon>
        <taxon>Candidatus Caldarchaeum</taxon>
    </lineage>
</organism>
<sequence>MLPLAPWLAWVIPFLGSLFVPAFFKAGKRVGEVYSVAVAFLAAAFSLSMIPDVYGGKYSQVIRVPWIPLGGDRFIEASLLVDPLSVLMASIATGIGSLIVLYSVGYMAHEEGLPRYYFYMLFFIGGMTLLVMSENLLMLYIGWEIVGLCSYGLISFYNKKPEANHAGIKAFVTTRIGDASMLVGILILFALFGTFSYGHLSESIAEGLRTGAVSASFLVIPLLLLFGGAVGKSAQFPLHVWLPDAMEGPTPVSALIHAATMVKAGVYLVARMIYTVIPFEEFPPVLFADWYLVVATLAGFTAFFAATMGLVSNDIKRVIAYSTISQLGLMLAALGMGSETGLFGGTFHLLSHSIFKALLFLAAGAVIHAVHTNNLDEMGGLRKSMPITFWTSTVGILSLSGVPLFSGFWSKDLVIESSLQAPNIPVYLFITGASILTVAYSLRWLYKVFLAPPSNGHHNHVHEAPKVMTIPLIILAALSVFIGVTGPFFEEEFHHYLGLHGEIGVSLTTYASTAAILALGGGLGYLYYLGGVRDPAAVRQSGLGAGLHKLLENRYYIDAFYYRVFVNGLDRLGSIIYRFIEVKVIDGFNYFLSRATVAFVQVFRSIQTGESNINISGLILGLAILLLLLLRVFFGVS</sequence>
<dbReference type="EMBL" id="DTCM01000089">
    <property type="protein sequence ID" value="HGL41506.1"/>
    <property type="molecule type" value="Genomic_DNA"/>
</dbReference>
<evidence type="ECO:0000313" key="9">
    <source>
        <dbReference type="EMBL" id="HGN89925.1"/>
    </source>
</evidence>
<feature type="transmembrane region" description="Helical" evidence="5">
    <location>
        <begin position="467"/>
        <end position="489"/>
    </location>
</feature>
<feature type="transmembrane region" description="Helical" evidence="5">
    <location>
        <begin position="31"/>
        <end position="50"/>
    </location>
</feature>
<gene>
    <name evidence="10" type="ORF">ENM30_02700</name>
    <name evidence="9" type="ORF">ENT82_02195</name>
    <name evidence="8" type="ORF">ENU43_07595</name>
</gene>
<dbReference type="GO" id="GO:0016020">
    <property type="term" value="C:membrane"/>
    <property type="evidence" value="ECO:0007669"/>
    <property type="project" value="UniProtKB-SubCell"/>
</dbReference>
<comment type="caution">
    <text evidence="9">The sequence shown here is derived from an EMBL/GenBank/DDBJ whole genome shotgun (WGS) entry which is preliminary data.</text>
</comment>
<dbReference type="InterPro" id="IPR003945">
    <property type="entry name" value="NU5C-like"/>
</dbReference>
<protein>
    <submittedName>
        <fullName evidence="9">NADH-quinone oxidoreductase subunit L</fullName>
    </submittedName>
</protein>
<feature type="transmembrane region" description="Helical" evidence="5">
    <location>
        <begin position="116"/>
        <end position="133"/>
    </location>
</feature>
<feature type="transmembrane region" description="Helical" evidence="5">
    <location>
        <begin position="426"/>
        <end position="446"/>
    </location>
</feature>
<dbReference type="InterPro" id="IPR001750">
    <property type="entry name" value="ND/Mrp_TM"/>
</dbReference>
<dbReference type="GO" id="GO:0003954">
    <property type="term" value="F:NADH dehydrogenase activity"/>
    <property type="evidence" value="ECO:0007669"/>
    <property type="project" value="TreeGrafter"/>
</dbReference>
<feature type="transmembrane region" description="Helical" evidence="5">
    <location>
        <begin position="139"/>
        <end position="158"/>
    </location>
</feature>
<dbReference type="GO" id="GO:0008137">
    <property type="term" value="F:NADH dehydrogenase (ubiquinone) activity"/>
    <property type="evidence" value="ECO:0007669"/>
    <property type="project" value="InterPro"/>
</dbReference>
<evidence type="ECO:0000256" key="3">
    <source>
        <dbReference type="ARBA" id="ARBA00022989"/>
    </source>
</evidence>
<evidence type="ECO:0000256" key="5">
    <source>
        <dbReference type="SAM" id="Phobius"/>
    </source>
</evidence>
<feature type="domain" description="NADH:quinone oxidoreductase/Mrp antiporter transmembrane" evidence="6">
    <location>
        <begin position="133"/>
        <end position="437"/>
    </location>
</feature>
<feature type="transmembrane region" description="Helical" evidence="5">
    <location>
        <begin position="318"/>
        <end position="337"/>
    </location>
</feature>
<evidence type="ECO:0000313" key="10">
    <source>
        <dbReference type="EMBL" id="HHN52203.1"/>
    </source>
</evidence>
<keyword evidence="3 5" id="KW-1133">Transmembrane helix</keyword>
<dbReference type="Pfam" id="PF00361">
    <property type="entry name" value="Proton_antipo_M"/>
    <property type="match status" value="1"/>
</dbReference>
<dbReference type="NCBIfam" id="NF005141">
    <property type="entry name" value="PRK06590.1"/>
    <property type="match status" value="1"/>
</dbReference>
<evidence type="ECO:0000259" key="6">
    <source>
        <dbReference type="Pfam" id="PF00361"/>
    </source>
</evidence>
<feature type="transmembrane region" description="Helical" evidence="5">
    <location>
        <begin position="290"/>
        <end position="311"/>
    </location>
</feature>
<dbReference type="GO" id="GO:0015990">
    <property type="term" value="P:electron transport coupled proton transport"/>
    <property type="evidence" value="ECO:0007669"/>
    <property type="project" value="TreeGrafter"/>
</dbReference>
<feature type="transmembrane region" description="Helical" evidence="5">
    <location>
        <begin position="509"/>
        <end position="529"/>
    </location>
</feature>
<feature type="transmembrane region" description="Helical" evidence="5">
    <location>
        <begin position="252"/>
        <end position="270"/>
    </location>
</feature>
<feature type="domain" description="NADH-Ubiquinone oxidoreductase (complex I) chain 5 N-terminal" evidence="7">
    <location>
        <begin position="66"/>
        <end position="117"/>
    </location>
</feature>
<dbReference type="InterPro" id="IPR018393">
    <property type="entry name" value="NADHpl_OxRdtase_5_subgr"/>
</dbReference>
<keyword evidence="2 5" id="KW-0812">Transmembrane</keyword>
<accession>A0A7C4DZN1</accession>
<keyword evidence="4 5" id="KW-0472">Membrane</keyword>
<evidence type="ECO:0000259" key="7">
    <source>
        <dbReference type="Pfam" id="PF00662"/>
    </source>
</evidence>
<evidence type="ECO:0000256" key="4">
    <source>
        <dbReference type="ARBA" id="ARBA00023136"/>
    </source>
</evidence>
<evidence type="ECO:0000313" key="8">
    <source>
        <dbReference type="EMBL" id="HGL41506.1"/>
    </source>
</evidence>
<feature type="transmembrane region" description="Helical" evidence="5">
    <location>
        <begin position="6"/>
        <end position="24"/>
    </location>
</feature>
<dbReference type="AlphaFoldDB" id="A0A7C4DZN1"/>
<dbReference type="EMBL" id="DRXG01000056">
    <property type="protein sequence ID" value="HHN52203.1"/>
    <property type="molecule type" value="Genomic_DNA"/>
</dbReference>
<dbReference type="Pfam" id="PF00662">
    <property type="entry name" value="Proton_antipo_N"/>
    <property type="match status" value="1"/>
</dbReference>
<proteinExistence type="predicted"/>
<dbReference type="Gene3D" id="1.20.5.2700">
    <property type="match status" value="1"/>
</dbReference>
<dbReference type="EMBL" id="DTAD01000023">
    <property type="protein sequence ID" value="HGN89925.1"/>
    <property type="molecule type" value="Genomic_DNA"/>
</dbReference>
<feature type="transmembrane region" description="Helical" evidence="5">
    <location>
        <begin position="179"/>
        <end position="200"/>
    </location>
</feature>
<reference evidence="9" key="1">
    <citation type="journal article" date="2020" name="mSystems">
        <title>Genome- and Community-Level Interaction Insights into Carbon Utilization and Element Cycling Functions of Hydrothermarchaeota in Hydrothermal Sediment.</title>
        <authorList>
            <person name="Zhou Z."/>
            <person name="Liu Y."/>
            <person name="Xu W."/>
            <person name="Pan J."/>
            <person name="Luo Z.H."/>
            <person name="Li M."/>
        </authorList>
    </citation>
    <scope>NUCLEOTIDE SEQUENCE [LARGE SCALE GENOMIC DNA]</scope>
    <source>
        <strain evidence="10">SpSt-1073</strain>
        <strain evidence="9">SpSt-613</strain>
        <strain evidence="8">SpSt-669</strain>
    </source>
</reference>
<feature type="transmembrane region" description="Helical" evidence="5">
    <location>
        <begin position="212"/>
        <end position="231"/>
    </location>
</feature>
<feature type="transmembrane region" description="Helical" evidence="5">
    <location>
        <begin position="357"/>
        <end position="375"/>
    </location>
</feature>
<dbReference type="InterPro" id="IPR001516">
    <property type="entry name" value="Proton_antipo_N"/>
</dbReference>